<dbReference type="GO" id="GO:0009318">
    <property type="term" value="C:exodeoxyribonuclease VII complex"/>
    <property type="evidence" value="ECO:0007669"/>
    <property type="project" value="UniProtKB-UniRule"/>
</dbReference>
<dbReference type="InterPro" id="IPR003761">
    <property type="entry name" value="Exonuc_VII_S"/>
</dbReference>
<dbReference type="InterPro" id="IPR037004">
    <property type="entry name" value="Exonuc_VII_ssu_sf"/>
</dbReference>
<dbReference type="GeneID" id="82190113"/>
<evidence type="ECO:0000256" key="4">
    <source>
        <dbReference type="ARBA" id="ARBA00022801"/>
    </source>
</evidence>
<comment type="function">
    <text evidence="6">Bidirectionally degrades single-stranded DNA into large acid-insoluble oligonucleotides, which are then degraded further into small acid-soluble oligonucleotides.</text>
</comment>
<evidence type="ECO:0000256" key="6">
    <source>
        <dbReference type="HAMAP-Rule" id="MF_00337"/>
    </source>
</evidence>
<dbReference type="Pfam" id="PF02609">
    <property type="entry name" value="Exonuc_VII_S"/>
    <property type="match status" value="1"/>
</dbReference>
<dbReference type="SUPFAM" id="SSF116842">
    <property type="entry name" value="XseB-like"/>
    <property type="match status" value="1"/>
</dbReference>
<dbReference type="HAMAP" id="MF_00337">
    <property type="entry name" value="Exonuc_7_S"/>
    <property type="match status" value="1"/>
</dbReference>
<comment type="caution">
    <text evidence="8">The sequence shown here is derived from an EMBL/GenBank/DDBJ whole genome shotgun (WGS) entry which is preliminary data.</text>
</comment>
<keyword evidence="7" id="KW-0175">Coiled coil</keyword>
<dbReference type="PANTHER" id="PTHR34137:SF1">
    <property type="entry name" value="EXODEOXYRIBONUCLEASE 7 SMALL SUBUNIT"/>
    <property type="match status" value="1"/>
</dbReference>
<accession>A0A4S4G5A8</accession>
<sequence length="91" mass="9690">MTDSEAALTEGAPRPVDDLTFREALAELESIVAVLESNTLELEESLASYERGVVLLGSLQKRLASAEQQVEVLMGELAAAPDDAARDTTLS</sequence>
<dbReference type="PANTHER" id="PTHR34137">
    <property type="entry name" value="EXODEOXYRIBONUCLEASE 7 SMALL SUBUNIT"/>
    <property type="match status" value="1"/>
</dbReference>
<dbReference type="EMBL" id="SSTJ01000002">
    <property type="protein sequence ID" value="THG38264.1"/>
    <property type="molecule type" value="Genomic_DNA"/>
</dbReference>
<evidence type="ECO:0000256" key="7">
    <source>
        <dbReference type="SAM" id="Coils"/>
    </source>
</evidence>
<evidence type="ECO:0000256" key="2">
    <source>
        <dbReference type="ARBA" id="ARBA00022490"/>
    </source>
</evidence>
<gene>
    <name evidence="6 8" type="primary">xseB</name>
    <name evidence="8" type="ORF">E5986_02255</name>
</gene>
<comment type="subunit">
    <text evidence="6">Heterooligomer composed of large and small subunits.</text>
</comment>
<dbReference type="AlphaFoldDB" id="A0A4S4G5A8"/>
<dbReference type="Proteomes" id="UP000308978">
    <property type="component" value="Unassembled WGS sequence"/>
</dbReference>
<evidence type="ECO:0000256" key="3">
    <source>
        <dbReference type="ARBA" id="ARBA00022722"/>
    </source>
</evidence>
<dbReference type="EC" id="3.1.11.6" evidence="6"/>
<reference evidence="8 9" key="1">
    <citation type="submission" date="2019-04" db="EMBL/GenBank/DDBJ databases">
        <title>Microbes associate with the intestines of laboratory mice.</title>
        <authorList>
            <person name="Navarre W."/>
            <person name="Wong E."/>
            <person name="Huang K.C."/>
            <person name="Tropini C."/>
            <person name="Ng K."/>
            <person name="Yu B."/>
        </authorList>
    </citation>
    <scope>NUCLEOTIDE SEQUENCE [LARGE SCALE GENOMIC DNA]</scope>
    <source>
        <strain evidence="8 9">NM80_B27</strain>
    </source>
</reference>
<dbReference type="GO" id="GO:0006308">
    <property type="term" value="P:DNA catabolic process"/>
    <property type="evidence" value="ECO:0007669"/>
    <property type="project" value="UniProtKB-UniRule"/>
</dbReference>
<name>A0A4S4G5A8_9ACTN</name>
<dbReference type="RefSeq" id="WP_016308723.1">
    <property type="nucleotide sequence ID" value="NZ_JAAWMV010000022.1"/>
</dbReference>
<protein>
    <recommendedName>
        <fullName evidence="6">Exodeoxyribonuclease 7 small subunit</fullName>
        <ecNumber evidence="6">3.1.11.6</ecNumber>
    </recommendedName>
    <alternativeName>
        <fullName evidence="6">Exodeoxyribonuclease VII small subunit</fullName>
        <shortName evidence="6">Exonuclease VII small subunit</shortName>
    </alternativeName>
</protein>
<dbReference type="Gene3D" id="1.10.287.1040">
    <property type="entry name" value="Exonuclease VII, small subunit"/>
    <property type="match status" value="1"/>
</dbReference>
<keyword evidence="2 6" id="KW-0963">Cytoplasm</keyword>
<keyword evidence="3 6" id="KW-0540">Nuclease</keyword>
<dbReference type="NCBIfam" id="TIGR01280">
    <property type="entry name" value="xseB"/>
    <property type="match status" value="1"/>
</dbReference>
<feature type="coiled-coil region" evidence="7">
    <location>
        <begin position="25"/>
        <end position="76"/>
    </location>
</feature>
<keyword evidence="5 6" id="KW-0269">Exonuclease</keyword>
<proteinExistence type="inferred from homology"/>
<keyword evidence="4 6" id="KW-0378">Hydrolase</keyword>
<evidence type="ECO:0000256" key="5">
    <source>
        <dbReference type="ARBA" id="ARBA00022839"/>
    </source>
</evidence>
<evidence type="ECO:0000313" key="8">
    <source>
        <dbReference type="EMBL" id="THG38264.1"/>
    </source>
</evidence>
<evidence type="ECO:0000256" key="1">
    <source>
        <dbReference type="ARBA" id="ARBA00009998"/>
    </source>
</evidence>
<evidence type="ECO:0000313" key="9">
    <source>
        <dbReference type="Proteomes" id="UP000308978"/>
    </source>
</evidence>
<dbReference type="GO" id="GO:0008855">
    <property type="term" value="F:exodeoxyribonuclease VII activity"/>
    <property type="evidence" value="ECO:0007669"/>
    <property type="project" value="UniProtKB-UniRule"/>
</dbReference>
<comment type="subcellular location">
    <subcellularLocation>
        <location evidence="6">Cytoplasm</location>
    </subcellularLocation>
</comment>
<dbReference type="GO" id="GO:0005829">
    <property type="term" value="C:cytosol"/>
    <property type="evidence" value="ECO:0007669"/>
    <property type="project" value="TreeGrafter"/>
</dbReference>
<organism evidence="8 9">
    <name type="scientific">Adlercreutzia caecimuris</name>
    <dbReference type="NCBI Taxonomy" id="671266"/>
    <lineage>
        <taxon>Bacteria</taxon>
        <taxon>Bacillati</taxon>
        <taxon>Actinomycetota</taxon>
        <taxon>Coriobacteriia</taxon>
        <taxon>Eggerthellales</taxon>
        <taxon>Eggerthellaceae</taxon>
        <taxon>Adlercreutzia</taxon>
    </lineage>
</organism>
<comment type="similarity">
    <text evidence="1 6">Belongs to the XseB family.</text>
</comment>
<comment type="catalytic activity">
    <reaction evidence="6">
        <text>Exonucleolytic cleavage in either 5'- to 3'- or 3'- to 5'-direction to yield nucleoside 5'-phosphates.</text>
        <dbReference type="EC" id="3.1.11.6"/>
    </reaction>
</comment>